<dbReference type="AlphaFoldDB" id="A0A1G7NCS6"/>
<evidence type="ECO:0000313" key="2">
    <source>
        <dbReference type="EMBL" id="SDF71741.1"/>
    </source>
</evidence>
<protein>
    <submittedName>
        <fullName evidence="2">Nitroreductase</fullName>
    </submittedName>
</protein>
<feature type="domain" description="Nitroreductase" evidence="1">
    <location>
        <begin position="17"/>
        <end position="59"/>
    </location>
</feature>
<dbReference type="InterPro" id="IPR050627">
    <property type="entry name" value="Nitroreductase/BluB"/>
</dbReference>
<reference evidence="2 3" key="1">
    <citation type="submission" date="2016-10" db="EMBL/GenBank/DDBJ databases">
        <authorList>
            <person name="de Groot N.N."/>
        </authorList>
    </citation>
    <scope>NUCLEOTIDE SEQUENCE [LARGE SCALE GENOMIC DNA]</scope>
    <source>
        <strain evidence="2 3">DSM 527</strain>
    </source>
</reference>
<dbReference type="PANTHER" id="PTHR23026:SF100">
    <property type="entry name" value="NITROREDUCTASE"/>
    <property type="match status" value="1"/>
</dbReference>
<dbReference type="InterPro" id="IPR029479">
    <property type="entry name" value="Nitroreductase"/>
</dbReference>
<dbReference type="EMBL" id="FNBN01000002">
    <property type="protein sequence ID" value="SDF71741.1"/>
    <property type="molecule type" value="Genomic_DNA"/>
</dbReference>
<evidence type="ECO:0000313" key="3">
    <source>
        <dbReference type="Proteomes" id="UP000199045"/>
    </source>
</evidence>
<dbReference type="SUPFAM" id="SSF55469">
    <property type="entry name" value="FMN-dependent nitroreductase-like"/>
    <property type="match status" value="1"/>
</dbReference>
<evidence type="ECO:0000259" key="1">
    <source>
        <dbReference type="Pfam" id="PF00881"/>
    </source>
</evidence>
<name>A0A1G7NCS6_CHIFI</name>
<organism evidence="2 3">
    <name type="scientific">Chitinophaga filiformis</name>
    <name type="common">Myxococcus filiformis</name>
    <name type="synonym">Flexibacter filiformis</name>
    <dbReference type="NCBI Taxonomy" id="104663"/>
    <lineage>
        <taxon>Bacteria</taxon>
        <taxon>Pseudomonadati</taxon>
        <taxon>Bacteroidota</taxon>
        <taxon>Chitinophagia</taxon>
        <taxon>Chitinophagales</taxon>
        <taxon>Chitinophagaceae</taxon>
        <taxon>Chitinophaga</taxon>
    </lineage>
</organism>
<gene>
    <name evidence="2" type="ORF">SAMN04488121_102752</name>
</gene>
<dbReference type="PANTHER" id="PTHR23026">
    <property type="entry name" value="NADPH NITROREDUCTASE"/>
    <property type="match status" value="1"/>
</dbReference>
<dbReference type="Pfam" id="PF00881">
    <property type="entry name" value="Nitroreductase"/>
    <property type="match status" value="2"/>
</dbReference>
<proteinExistence type="predicted"/>
<dbReference type="Proteomes" id="UP000199045">
    <property type="component" value="Unassembled WGS sequence"/>
</dbReference>
<dbReference type="GO" id="GO:0016491">
    <property type="term" value="F:oxidoreductase activity"/>
    <property type="evidence" value="ECO:0007669"/>
    <property type="project" value="InterPro"/>
</dbReference>
<sequence length="192" mass="21206">MSPIKIANTQNEVLELIRNRWSPRSFSTKDLNTATVETILEAGSWAPSANNSQPWRFIYALRGTPGFDKLLSTLAPGNVPWAKNAAALVASIGIRELPDTQQKNHYYMHDVGMATSFMLLQALNMDVYGHVMAGFNKQHAAELLGLPANEEPVSMLALGYIDSAEKLDEPYKTRELTPRSRNPISAIAAHLD</sequence>
<dbReference type="RefSeq" id="WP_089831373.1">
    <property type="nucleotide sequence ID" value="NZ_FNBN01000002.1"/>
</dbReference>
<dbReference type="STRING" id="104663.SAMN04488121_102752"/>
<dbReference type="OrthoDB" id="9809288at2"/>
<dbReference type="Gene3D" id="3.40.109.10">
    <property type="entry name" value="NADH Oxidase"/>
    <property type="match status" value="1"/>
</dbReference>
<feature type="domain" description="Nitroreductase" evidence="1">
    <location>
        <begin position="77"/>
        <end position="160"/>
    </location>
</feature>
<dbReference type="InterPro" id="IPR000415">
    <property type="entry name" value="Nitroreductase-like"/>
</dbReference>
<dbReference type="CDD" id="cd02138">
    <property type="entry name" value="TdsD-like"/>
    <property type="match status" value="1"/>
</dbReference>
<accession>A0A1G7NCS6</accession>